<evidence type="ECO:0000313" key="2">
    <source>
        <dbReference type="EMBL" id="GGN87169.1"/>
    </source>
</evidence>
<dbReference type="RefSeq" id="WP_188718302.1">
    <property type="nucleotide sequence ID" value="NZ_BAABBD010000003.1"/>
</dbReference>
<dbReference type="Proteomes" id="UP000626982">
    <property type="component" value="Unassembled WGS sequence"/>
</dbReference>
<dbReference type="EMBL" id="BMLM01000002">
    <property type="protein sequence ID" value="GGN87169.1"/>
    <property type="molecule type" value="Genomic_DNA"/>
</dbReference>
<proteinExistence type="predicted"/>
<protein>
    <recommendedName>
        <fullName evidence="1">SseB protein N-terminal domain-containing protein</fullName>
    </recommendedName>
</protein>
<sequence>MTNPTLDALGAIGATDHDAAWAVVREAELVLPAVVDDPKDPASGNFLTIPNGKQQFIVAFTALDRVGGFVTRTKAHLRLTGAELAAAAPEGYGIVLDPGHKDGRVFLPEVYKA</sequence>
<keyword evidence="3" id="KW-1185">Reference proteome</keyword>
<feature type="domain" description="SseB protein N-terminal" evidence="1">
    <location>
        <begin position="8"/>
        <end position="109"/>
    </location>
</feature>
<dbReference type="Pfam" id="PF07179">
    <property type="entry name" value="SseB"/>
    <property type="match status" value="1"/>
</dbReference>
<gene>
    <name evidence="2" type="ORF">GCM10010968_21410</name>
</gene>
<reference evidence="3" key="1">
    <citation type="journal article" date="2019" name="Int. J. Syst. Evol. Microbiol.">
        <title>The Global Catalogue of Microorganisms (GCM) 10K type strain sequencing project: providing services to taxonomists for standard genome sequencing and annotation.</title>
        <authorList>
            <consortium name="The Broad Institute Genomics Platform"/>
            <consortium name="The Broad Institute Genome Sequencing Center for Infectious Disease"/>
            <person name="Wu L."/>
            <person name="Ma J."/>
        </authorList>
    </citation>
    <scope>NUCLEOTIDE SEQUENCE [LARGE SCALE GENOMIC DNA]</scope>
    <source>
        <strain evidence="3">CGMCC 1.6960</strain>
    </source>
</reference>
<accession>A0ABQ2KQN7</accession>
<dbReference type="InterPro" id="IPR009839">
    <property type="entry name" value="SseB_N"/>
</dbReference>
<evidence type="ECO:0000313" key="3">
    <source>
        <dbReference type="Proteomes" id="UP000626982"/>
    </source>
</evidence>
<name>A0ABQ2KQN7_9MICO</name>
<comment type="caution">
    <text evidence="2">The sequence shown here is derived from an EMBL/GenBank/DDBJ whole genome shotgun (WGS) entry which is preliminary data.</text>
</comment>
<organism evidence="2 3">
    <name type="scientific">Agrococcus terreus</name>
    <dbReference type="NCBI Taxonomy" id="574649"/>
    <lineage>
        <taxon>Bacteria</taxon>
        <taxon>Bacillati</taxon>
        <taxon>Actinomycetota</taxon>
        <taxon>Actinomycetes</taxon>
        <taxon>Micrococcales</taxon>
        <taxon>Microbacteriaceae</taxon>
        <taxon>Agrococcus</taxon>
    </lineage>
</organism>
<evidence type="ECO:0000259" key="1">
    <source>
        <dbReference type="Pfam" id="PF07179"/>
    </source>
</evidence>